<sequence length="587" mass="62566">MDEVLDTAGAGAAAGNSVDKAGPIGSAALQHAVSTTLVEVTPGVAIVFGDVPDGLELISLDMVPGFDRAHLATTLGSLASAGTMVGNVADAASKAQGLYRVNKATLSLLNSGGQMAAKDGAQLGAILKNGKLIAQARFVPVSMTAAATIAAVGPAIAMIALQMQLGEISGLVRTNIQLTTQILEVIRNDQWAELEGLAGSVDKAVTEVRELDAVTESVWEPIAASGPNIGKQLALYNKNVADHLRELGNLDGRARRNYLEINAAAIVVDTFAMLRALRTYAKYQTIRAAIARTRGMSDENEARHFELITQQTPLEINSALDKIKSLIGSLVRELRIIAELPGRATLPLSKKRKDAKASQLTSRQLLEAIEPLVDMLGQVAADPAVPMTVCAPEGLDLDPYLRILRWFLEEGEELLSVAFPYEVGDRTVAGIVPGVLASRVDASWGALAPGFAGSLVEKVASSTFVAVTDRRIITADPRNLLSRGELGPIYSRDDVRHVRTRVSQRESDRITIDVTMEHRDLHFMFPRAADPEDIDGVATLLTQRSSLAGRAGHDAVTQSQQRSQLMEDGSEQVISDLNCADGRALAQ</sequence>
<dbReference type="RefSeq" id="WP_124968750.1">
    <property type="nucleotide sequence ID" value="NZ_RQVS01000001.1"/>
</dbReference>
<dbReference type="EMBL" id="RQVS01000001">
    <property type="protein sequence ID" value="RRJ88653.1"/>
    <property type="molecule type" value="Genomic_DNA"/>
</dbReference>
<keyword evidence="2" id="KW-1185">Reference proteome</keyword>
<evidence type="ECO:0000313" key="2">
    <source>
        <dbReference type="Proteomes" id="UP000274391"/>
    </source>
</evidence>
<proteinExistence type="predicted"/>
<reference evidence="1 2" key="1">
    <citation type="submission" date="2018-11" db="EMBL/GenBank/DDBJ databases">
        <title>YIM 102482-1 draft genome.</title>
        <authorList>
            <person name="Li G."/>
            <person name="Jiang Y."/>
        </authorList>
    </citation>
    <scope>NUCLEOTIDE SEQUENCE [LARGE SCALE GENOMIC DNA]</scope>
    <source>
        <strain evidence="1 2">YIM 102482-1</strain>
    </source>
</reference>
<dbReference type="AlphaFoldDB" id="A0A3P3W7K9"/>
<organism evidence="1 2">
    <name type="scientific">Gulosibacter macacae</name>
    <dbReference type="NCBI Taxonomy" id="2488791"/>
    <lineage>
        <taxon>Bacteria</taxon>
        <taxon>Bacillati</taxon>
        <taxon>Actinomycetota</taxon>
        <taxon>Actinomycetes</taxon>
        <taxon>Micrococcales</taxon>
        <taxon>Microbacteriaceae</taxon>
        <taxon>Gulosibacter</taxon>
    </lineage>
</organism>
<gene>
    <name evidence="1" type="ORF">EG850_00450</name>
</gene>
<dbReference type="OrthoDB" id="3257812at2"/>
<evidence type="ECO:0000313" key="1">
    <source>
        <dbReference type="EMBL" id="RRJ88653.1"/>
    </source>
</evidence>
<dbReference type="Proteomes" id="UP000274391">
    <property type="component" value="Unassembled WGS sequence"/>
</dbReference>
<name>A0A3P3W7K9_9MICO</name>
<protein>
    <submittedName>
        <fullName evidence="1">Uncharacterized protein</fullName>
    </submittedName>
</protein>
<comment type="caution">
    <text evidence="1">The sequence shown here is derived from an EMBL/GenBank/DDBJ whole genome shotgun (WGS) entry which is preliminary data.</text>
</comment>
<accession>A0A3P3W7K9</accession>